<reference evidence="1" key="1">
    <citation type="submission" date="2021-02" db="EMBL/GenBank/DDBJ databases">
        <authorList>
            <person name="Dougan E. K."/>
            <person name="Rhodes N."/>
            <person name="Thang M."/>
            <person name="Chan C."/>
        </authorList>
    </citation>
    <scope>NUCLEOTIDE SEQUENCE</scope>
</reference>
<protein>
    <submittedName>
        <fullName evidence="1">Uncharacterized protein</fullName>
    </submittedName>
</protein>
<sequence>MGEPGPESGLWLTKGGLEAWWLMECNIELAKQGFFKQIQNGLDCELAEAKYLDFDVAKRMDGGFPGDNVKRSIKEFNMLLGMTMGIQRHLYMFHVGNSKFAPERAMSETKVAIQQVLDTLGSHWRRALANNLQRDQGLELLERLAGIQEHVAGEGCSFHYLPASRKAKRCRATPNGS</sequence>
<comment type="caution">
    <text evidence="1">The sequence shown here is derived from an EMBL/GenBank/DDBJ whole genome shotgun (WGS) entry which is preliminary data.</text>
</comment>
<organism evidence="1 2">
    <name type="scientific">Symbiodinium natans</name>
    <dbReference type="NCBI Taxonomy" id="878477"/>
    <lineage>
        <taxon>Eukaryota</taxon>
        <taxon>Sar</taxon>
        <taxon>Alveolata</taxon>
        <taxon>Dinophyceae</taxon>
        <taxon>Suessiales</taxon>
        <taxon>Symbiodiniaceae</taxon>
        <taxon>Symbiodinium</taxon>
    </lineage>
</organism>
<evidence type="ECO:0000313" key="2">
    <source>
        <dbReference type="Proteomes" id="UP000604046"/>
    </source>
</evidence>
<dbReference type="AlphaFoldDB" id="A0A812M865"/>
<evidence type="ECO:0000313" key="1">
    <source>
        <dbReference type="EMBL" id="CAE7260669.1"/>
    </source>
</evidence>
<keyword evidence="2" id="KW-1185">Reference proteome</keyword>
<dbReference type="EMBL" id="CAJNDS010001447">
    <property type="protein sequence ID" value="CAE7260669.1"/>
    <property type="molecule type" value="Genomic_DNA"/>
</dbReference>
<dbReference type="Proteomes" id="UP000604046">
    <property type="component" value="Unassembled WGS sequence"/>
</dbReference>
<dbReference type="OrthoDB" id="10384053at2759"/>
<proteinExistence type="predicted"/>
<accession>A0A812M865</accession>
<name>A0A812M865_9DINO</name>
<gene>
    <name evidence="1" type="ORF">SNAT2548_LOCUS13628</name>
</gene>